<dbReference type="WBParaSite" id="HPLM_0000661701-mRNA-1">
    <property type="protein sequence ID" value="HPLM_0000661701-mRNA-1"/>
    <property type="gene ID" value="HPLM_0000661701"/>
</dbReference>
<evidence type="ECO:0000259" key="8">
    <source>
        <dbReference type="PROSITE" id="PS50940"/>
    </source>
</evidence>
<feature type="domain" description="Chitin-binding type-2" evidence="8">
    <location>
        <begin position="37"/>
        <end position="94"/>
    </location>
</feature>
<dbReference type="PANTHER" id="PTHR23301:SF0">
    <property type="entry name" value="CHITIN-BINDING TYPE-2 DOMAIN-CONTAINING PROTEIN-RELATED"/>
    <property type="match status" value="1"/>
</dbReference>
<feature type="domain" description="Chitin-binding type-2" evidence="8">
    <location>
        <begin position="331"/>
        <end position="384"/>
    </location>
</feature>
<keyword evidence="5" id="KW-1015">Disulfide bond</keyword>
<sequence length="891" mass="96373">MGGPHGSFPKFSVTISLAGALLPVRLSPSIRLGLGVEHDCDGRVNGVYATSPCSNEFNHCYNGQVTIKTCPRGLVFNPDSNQCDFDSNVSGCAGTSCRPRAEVTCHNRKDGTYTIGCSSSFFFCSNGIIHMMASPMVIICTCPASLVFNEKKGYCDYPESCSTGTAAAPPQPVPIVPVQPPALAHAVPTSLSTLSCKGKKDGYYSNRCVADFVYCVDGVASAMVRGIMKCPASLVFNEEKGYCDYPESCSSGPTSAIPSAAPVHSPPATMQASSLQPLLQKCPASLVFNEKKGYCDYPESCSTVPTPAIPLPAPTAPVYAPPASQQWNPSLSECSNLPDGRYGSPCGTKFMICSSGIAYFMNCPADLVFDSTQSRCVYADECGREPVLKSPSDVAPSSYTPLSSRDVPLWLSDCVGKTDGLHSLGCIAEFIQCVDGSAYSLYCPAGLVFVEELGVCDVPSACSATPKHEPADGPMSYEPVVDDKSKDSPDFCSFMSDGLYSQGCTASFVICLDRRIQTSMNCPVGTWFDQTRYACVSREKVAACGGTSNGVGDDCTSTSRCANHPNDCTNHHNYFIYDYNHSGKFLCRSFRGYLFFFRFFVMVHILITNRSAPFLLFQPIKCVYSEERPTFALDYCARVYGMCTGSGVLKQEQCDVGFLFDSHLSTCVPAERCGQELAQDTSKHTSRKDERCHNSPEGAMKPMGRCRSSYIRCMGGEAIVEPCATTAEVFSSAVGACVLRINAPECHSSPPRSPQPYSSASSNDPSMFCRTRTDGLYRNPTDCTGILQCFGGDVFEYPSCSSGLVFNELTSKCDYRNAVPELEHGCRGASHGDLVPDESDCQQFYRCVWNRLESMRCPSGTVFNPKLSVCDWPDNVPQCSAQQDESAVKVY</sequence>
<protein>
    <submittedName>
        <fullName evidence="11">Chitin-binding type-2 domain-containing protein</fullName>
    </submittedName>
</protein>
<evidence type="ECO:0000256" key="7">
    <source>
        <dbReference type="SAM" id="SignalP"/>
    </source>
</evidence>
<dbReference type="PROSITE" id="PS50940">
    <property type="entry name" value="CHIT_BIND_II"/>
    <property type="match status" value="10"/>
</dbReference>
<dbReference type="Gene3D" id="2.170.140.10">
    <property type="entry name" value="Chitin binding domain"/>
    <property type="match status" value="6"/>
</dbReference>
<evidence type="ECO:0000256" key="2">
    <source>
        <dbReference type="ARBA" id="ARBA00022669"/>
    </source>
</evidence>
<evidence type="ECO:0000256" key="1">
    <source>
        <dbReference type="ARBA" id="ARBA00022473"/>
    </source>
</evidence>
<dbReference type="Proteomes" id="UP000268014">
    <property type="component" value="Unassembled WGS sequence"/>
</dbReference>
<proteinExistence type="predicted"/>
<dbReference type="Gene3D" id="3.20.20.80">
    <property type="entry name" value="Glycosidases"/>
    <property type="match status" value="2"/>
</dbReference>
<evidence type="ECO:0000313" key="10">
    <source>
        <dbReference type="Proteomes" id="UP000268014"/>
    </source>
</evidence>
<keyword evidence="1" id="KW-0217">Developmental protein</keyword>
<feature type="domain" description="Chitin-binding type-2" evidence="8">
    <location>
        <begin position="411"/>
        <end position="464"/>
    </location>
</feature>
<dbReference type="Pfam" id="PF01607">
    <property type="entry name" value="CBM_14"/>
    <property type="match status" value="9"/>
</dbReference>
<evidence type="ECO:0000256" key="6">
    <source>
        <dbReference type="ARBA" id="ARBA00023180"/>
    </source>
</evidence>
<dbReference type="EMBL" id="UZAF01016519">
    <property type="protein sequence ID" value="VDO29518.1"/>
    <property type="molecule type" value="Genomic_DNA"/>
</dbReference>
<reference evidence="11" key="1">
    <citation type="submission" date="2016-04" db="UniProtKB">
        <authorList>
            <consortium name="WormBaseParasite"/>
        </authorList>
    </citation>
    <scope>IDENTIFICATION</scope>
</reference>
<evidence type="ECO:0000256" key="4">
    <source>
        <dbReference type="ARBA" id="ARBA00022737"/>
    </source>
</evidence>
<feature type="domain" description="Chitin-binding type-2" evidence="8">
    <location>
        <begin position="766"/>
        <end position="815"/>
    </location>
</feature>
<dbReference type="InterPro" id="IPR002557">
    <property type="entry name" value="Chitin-bd_dom"/>
</dbReference>
<evidence type="ECO:0000256" key="3">
    <source>
        <dbReference type="ARBA" id="ARBA00022729"/>
    </source>
</evidence>
<feature type="chain" id="PRO_5043135509" evidence="7">
    <location>
        <begin position="21"/>
        <end position="891"/>
    </location>
</feature>
<evidence type="ECO:0000313" key="11">
    <source>
        <dbReference type="WBParaSite" id="HPLM_0000661701-mRNA-1"/>
    </source>
</evidence>
<feature type="domain" description="Chitin-binding type-2" evidence="8">
    <location>
        <begin position="619"/>
        <end position="675"/>
    </location>
</feature>
<dbReference type="InterPro" id="IPR051940">
    <property type="entry name" value="Chitin_bind-dev_reg"/>
</dbReference>
<dbReference type="SMART" id="SM00494">
    <property type="entry name" value="ChtBD2"/>
    <property type="match status" value="11"/>
</dbReference>
<dbReference type="GO" id="GO:0008061">
    <property type="term" value="F:chitin binding"/>
    <property type="evidence" value="ECO:0007669"/>
    <property type="project" value="UniProtKB-KW"/>
</dbReference>
<dbReference type="SUPFAM" id="SSF57625">
    <property type="entry name" value="Invertebrate chitin-binding proteins"/>
    <property type="match status" value="9"/>
</dbReference>
<organism evidence="11">
    <name type="scientific">Haemonchus placei</name>
    <name type="common">Barber's pole worm</name>
    <dbReference type="NCBI Taxonomy" id="6290"/>
    <lineage>
        <taxon>Eukaryota</taxon>
        <taxon>Metazoa</taxon>
        <taxon>Ecdysozoa</taxon>
        <taxon>Nematoda</taxon>
        <taxon>Chromadorea</taxon>
        <taxon>Rhabditida</taxon>
        <taxon>Rhabditina</taxon>
        <taxon>Rhabditomorpha</taxon>
        <taxon>Strongyloidea</taxon>
        <taxon>Trichostrongylidae</taxon>
        <taxon>Haemonchus</taxon>
    </lineage>
</organism>
<dbReference type="AlphaFoldDB" id="A0A158QLK0"/>
<feature type="domain" description="Chitin-binding type-2" evidence="8">
    <location>
        <begin position="193"/>
        <end position="251"/>
    </location>
</feature>
<keyword evidence="4" id="KW-0677">Repeat</keyword>
<keyword evidence="3 7" id="KW-0732">Signal</keyword>
<accession>A0A158QLK0</accession>
<dbReference type="OrthoDB" id="6020543at2759"/>
<dbReference type="InterPro" id="IPR036508">
    <property type="entry name" value="Chitin-bd_dom_sf"/>
</dbReference>
<dbReference type="OMA" id="DCTTPKP"/>
<gene>
    <name evidence="9" type="ORF">HPLM_LOCUS6609</name>
</gene>
<evidence type="ECO:0000256" key="5">
    <source>
        <dbReference type="ARBA" id="ARBA00023157"/>
    </source>
</evidence>
<dbReference type="PANTHER" id="PTHR23301">
    <property type="entry name" value="CHITIN BINDING PERITROPHIN-A"/>
    <property type="match status" value="1"/>
</dbReference>
<feature type="domain" description="Chitin-binding type-2" evidence="8">
    <location>
        <begin position="689"/>
        <end position="748"/>
    </location>
</feature>
<evidence type="ECO:0000313" key="9">
    <source>
        <dbReference type="EMBL" id="VDO29518.1"/>
    </source>
</evidence>
<dbReference type="STRING" id="6290.A0A158QLK0"/>
<feature type="domain" description="Chitin-binding type-2" evidence="8">
    <location>
        <begin position="102"/>
        <end position="163"/>
    </location>
</feature>
<dbReference type="GO" id="GO:0005576">
    <property type="term" value="C:extracellular region"/>
    <property type="evidence" value="ECO:0007669"/>
    <property type="project" value="InterPro"/>
</dbReference>
<keyword evidence="6" id="KW-0325">Glycoprotein</keyword>
<reference evidence="9 10" key="2">
    <citation type="submission" date="2018-11" db="EMBL/GenBank/DDBJ databases">
        <authorList>
            <consortium name="Pathogen Informatics"/>
        </authorList>
    </citation>
    <scope>NUCLEOTIDE SEQUENCE [LARGE SCALE GENOMIC DNA]</scope>
    <source>
        <strain evidence="9 10">MHpl1</strain>
    </source>
</reference>
<name>A0A158QLK0_HAEPC</name>
<feature type="domain" description="Chitin-binding type-2" evidence="8">
    <location>
        <begin position="489"/>
        <end position="546"/>
    </location>
</feature>
<keyword evidence="10" id="KW-1185">Reference proteome</keyword>
<feature type="signal peptide" evidence="7">
    <location>
        <begin position="1"/>
        <end position="20"/>
    </location>
</feature>
<keyword evidence="2" id="KW-0147">Chitin-binding</keyword>
<feature type="domain" description="Chitin-binding type-2" evidence="8">
    <location>
        <begin position="823"/>
        <end position="881"/>
    </location>
</feature>